<dbReference type="InterPro" id="IPR045068">
    <property type="entry name" value="BACURD1-3"/>
</dbReference>
<proteinExistence type="predicted"/>
<dbReference type="Proteomes" id="UP001431209">
    <property type="component" value="Unassembled WGS sequence"/>
</dbReference>
<keyword evidence="3" id="KW-1185">Reference proteome</keyword>
<reference evidence="2 3" key="1">
    <citation type="submission" date="2024-03" db="EMBL/GenBank/DDBJ databases">
        <title>The Acrasis kona genome and developmental transcriptomes reveal deep origins of eukaryotic multicellular pathways.</title>
        <authorList>
            <person name="Sheikh S."/>
            <person name="Fu C.-J."/>
            <person name="Brown M.W."/>
            <person name="Baldauf S.L."/>
        </authorList>
    </citation>
    <scope>NUCLEOTIDE SEQUENCE [LARGE SCALE GENOMIC DNA]</scope>
    <source>
        <strain evidence="2 3">ATCC MYA-3509</strain>
    </source>
</reference>
<dbReference type="EMBL" id="JAOPGA020000734">
    <property type="protein sequence ID" value="KAL0481209.1"/>
    <property type="molecule type" value="Genomic_DNA"/>
</dbReference>
<evidence type="ECO:0000313" key="2">
    <source>
        <dbReference type="EMBL" id="KAL0481209.1"/>
    </source>
</evidence>
<sequence length="316" mass="35941">MSASVDQLVTLNVGGTLFTTTQHTLTKKLYNNHPRHLLQNIVQGKVEVPKDAQGHYFVDRSAQNFNFILDYLRNDGDLQKCVFPVNKPTQLLALTFEAEYYQLTSLVEYFTGRRQSFDPKVFSPGMSMMDEDSAFCGVGVAKMQLPLVTNHGIWTPRVAAALNVLHVSVKPLYGDQEMLGSGNVLVVGFVGKKRLEYLKQNGMILSQKDLIYRVEGTVFQPKKSLLDSAMNPKLSSKIKDNDPNEMRVYYDTHKRIVYKKRTIHLGKADNQGTWIKAHSEMELTPGEEWFFAVYCNNDKVMVQINYTFEITVPEVD</sequence>
<dbReference type="PANTHER" id="PTHR11145:SF8">
    <property type="entry name" value="RE57120P"/>
    <property type="match status" value="1"/>
</dbReference>
<dbReference type="PANTHER" id="PTHR11145">
    <property type="entry name" value="BTB/POZ DOMAIN-CONTAINING ADAPTER FOR CUL3-MEDIATED RHOA DEGRADATION PROTEIN FAMILY MEMBER"/>
    <property type="match status" value="1"/>
</dbReference>
<gene>
    <name evidence="2" type="ORF">AKO1_012639</name>
</gene>
<comment type="caution">
    <text evidence="2">The sequence shown here is derived from an EMBL/GenBank/DDBJ whole genome shotgun (WGS) entry which is preliminary data.</text>
</comment>
<dbReference type="AlphaFoldDB" id="A0AAW2YVW1"/>
<dbReference type="SUPFAM" id="SSF54695">
    <property type="entry name" value="POZ domain"/>
    <property type="match status" value="1"/>
</dbReference>
<evidence type="ECO:0000313" key="3">
    <source>
        <dbReference type="Proteomes" id="UP001431209"/>
    </source>
</evidence>
<dbReference type="InterPro" id="IPR011333">
    <property type="entry name" value="SKP1/BTB/POZ_sf"/>
</dbReference>
<dbReference type="Gene3D" id="3.30.710.10">
    <property type="entry name" value="Potassium Channel Kv1.1, Chain A"/>
    <property type="match status" value="1"/>
</dbReference>
<dbReference type="Pfam" id="PF02214">
    <property type="entry name" value="BTB_2"/>
    <property type="match status" value="1"/>
</dbReference>
<dbReference type="GO" id="GO:0051260">
    <property type="term" value="P:protein homooligomerization"/>
    <property type="evidence" value="ECO:0007669"/>
    <property type="project" value="InterPro"/>
</dbReference>
<accession>A0AAW2YVW1</accession>
<name>A0AAW2YVW1_9EUKA</name>
<dbReference type="InterPro" id="IPR003131">
    <property type="entry name" value="T1-type_BTB"/>
</dbReference>
<feature type="domain" description="Potassium channel tetramerisation-type BTB" evidence="1">
    <location>
        <begin position="9"/>
        <end position="107"/>
    </location>
</feature>
<protein>
    <submittedName>
        <fullName evidence="2">BTB/POZ domain-containing protein</fullName>
    </submittedName>
</protein>
<evidence type="ECO:0000259" key="1">
    <source>
        <dbReference type="Pfam" id="PF02214"/>
    </source>
</evidence>
<organism evidence="2 3">
    <name type="scientific">Acrasis kona</name>
    <dbReference type="NCBI Taxonomy" id="1008807"/>
    <lineage>
        <taxon>Eukaryota</taxon>
        <taxon>Discoba</taxon>
        <taxon>Heterolobosea</taxon>
        <taxon>Tetramitia</taxon>
        <taxon>Eutetramitia</taxon>
        <taxon>Acrasidae</taxon>
        <taxon>Acrasis</taxon>
    </lineage>
</organism>